<dbReference type="InterPro" id="IPR005545">
    <property type="entry name" value="YCII"/>
</dbReference>
<dbReference type="SUPFAM" id="SSF54909">
    <property type="entry name" value="Dimeric alpha+beta barrel"/>
    <property type="match status" value="1"/>
</dbReference>
<dbReference type="KEGG" id="nfr:ERS450000_03019"/>
<dbReference type="OMA" id="MEYVVFY"/>
<name>A0A0H5NT44_NOCFR</name>
<dbReference type="RefSeq" id="WP_011207622.1">
    <property type="nucleotide sequence ID" value="NZ_CP031418.1"/>
</dbReference>
<dbReference type="GeneID" id="61131917"/>
<dbReference type="Pfam" id="PF03795">
    <property type="entry name" value="YCII"/>
    <property type="match status" value="1"/>
</dbReference>
<evidence type="ECO:0000313" key="4">
    <source>
        <dbReference type="Proteomes" id="UP000057820"/>
    </source>
</evidence>
<organism evidence="3 4">
    <name type="scientific">Nocardia farcinica</name>
    <dbReference type="NCBI Taxonomy" id="37329"/>
    <lineage>
        <taxon>Bacteria</taxon>
        <taxon>Bacillati</taxon>
        <taxon>Actinomycetota</taxon>
        <taxon>Actinomycetes</taxon>
        <taxon>Mycobacteriales</taxon>
        <taxon>Nocardiaceae</taxon>
        <taxon>Nocardia</taxon>
    </lineage>
</organism>
<comment type="similarity">
    <text evidence="1">Belongs to the YciI family.</text>
</comment>
<evidence type="ECO:0000313" key="3">
    <source>
        <dbReference type="EMBL" id="CRY78617.1"/>
    </source>
</evidence>
<dbReference type="Proteomes" id="UP000057820">
    <property type="component" value="Chromosome 1"/>
</dbReference>
<accession>A0A0H5NT44</accession>
<dbReference type="InterPro" id="IPR011008">
    <property type="entry name" value="Dimeric_a/b-barrel"/>
</dbReference>
<reference evidence="4" key="1">
    <citation type="submission" date="2015-03" db="EMBL/GenBank/DDBJ databases">
        <authorList>
            <consortium name="Pathogen Informatics"/>
        </authorList>
    </citation>
    <scope>NUCLEOTIDE SEQUENCE [LARGE SCALE GENOMIC DNA]</scope>
    <source>
        <strain evidence="4">NCTC11134</strain>
    </source>
</reference>
<dbReference type="AlphaFoldDB" id="A0A0H5NT44"/>
<proteinExistence type="inferred from homology"/>
<feature type="domain" description="YCII-related" evidence="2">
    <location>
        <begin position="1"/>
        <end position="84"/>
    </location>
</feature>
<sequence>MRYVLFYESADDVMPLAMQHFPAHQAHWQPFAEAGTLLGIGTFGDPQTEGSMAIFRTREAAEEFARADPFVLNGVVKNWVVRAWDDAMST</sequence>
<evidence type="ECO:0000259" key="2">
    <source>
        <dbReference type="Pfam" id="PF03795"/>
    </source>
</evidence>
<dbReference type="EMBL" id="LN868938">
    <property type="protein sequence ID" value="CRY78617.1"/>
    <property type="molecule type" value="Genomic_DNA"/>
</dbReference>
<evidence type="ECO:0000256" key="1">
    <source>
        <dbReference type="ARBA" id="ARBA00007689"/>
    </source>
</evidence>
<dbReference type="Gene3D" id="3.30.70.1060">
    <property type="entry name" value="Dimeric alpha+beta barrel"/>
    <property type="match status" value="1"/>
</dbReference>
<protein>
    <submittedName>
        <fullName evidence="3">YciI-like protein</fullName>
    </submittedName>
</protein>
<gene>
    <name evidence="3" type="ORF">ERS450000_03019</name>
</gene>